<evidence type="ECO:0000313" key="3">
    <source>
        <dbReference type="Proteomes" id="UP000050864"/>
    </source>
</evidence>
<keyword evidence="1" id="KW-0472">Membrane</keyword>
<sequence length="108" mass="11731">MRLLISLGVGLLLSALFLGIAFATDSAGGAWHHLRDVFIGPPLWLLQSALPAISQSFAIRPGSAYSGASFFMIFFVLFWWLACSVLVFSIRSQPPNGSFKPNSLRESA</sequence>
<keyword evidence="1" id="KW-1133">Transmembrane helix</keyword>
<organism evidence="2 3">
    <name type="scientific">Stenotrophomonas humi</name>
    <dbReference type="NCBI Taxonomy" id="405444"/>
    <lineage>
        <taxon>Bacteria</taxon>
        <taxon>Pseudomonadati</taxon>
        <taxon>Pseudomonadota</taxon>
        <taxon>Gammaproteobacteria</taxon>
        <taxon>Lysobacterales</taxon>
        <taxon>Lysobacteraceae</taxon>
        <taxon>Stenotrophomonas</taxon>
    </lineage>
</organism>
<dbReference type="RefSeq" id="WP_057634092.1">
    <property type="nucleotide sequence ID" value="NZ_LDJI01000020.1"/>
</dbReference>
<evidence type="ECO:0000256" key="1">
    <source>
        <dbReference type="SAM" id="Phobius"/>
    </source>
</evidence>
<keyword evidence="1" id="KW-0812">Transmembrane</keyword>
<proteinExistence type="predicted"/>
<dbReference type="STRING" id="405444.ABB26_11220"/>
<dbReference type="PATRIC" id="fig|405444.3.peg.1329"/>
<keyword evidence="3" id="KW-1185">Reference proteome</keyword>
<name>A0A0R0CC32_9GAMM</name>
<reference evidence="2 3" key="1">
    <citation type="submission" date="2015-05" db="EMBL/GenBank/DDBJ databases">
        <title>Genome sequencing and analysis of members of genus Stenotrophomonas.</title>
        <authorList>
            <person name="Patil P.P."/>
            <person name="Midha S."/>
            <person name="Patil P.B."/>
        </authorList>
    </citation>
    <scope>NUCLEOTIDE SEQUENCE [LARGE SCALE GENOMIC DNA]</scope>
    <source>
        <strain evidence="2 3">DSM 18929</strain>
    </source>
</reference>
<dbReference type="EMBL" id="LDJI01000020">
    <property type="protein sequence ID" value="KRG63767.1"/>
    <property type="molecule type" value="Genomic_DNA"/>
</dbReference>
<evidence type="ECO:0008006" key="4">
    <source>
        <dbReference type="Google" id="ProtNLM"/>
    </source>
</evidence>
<accession>A0A0R0CC32</accession>
<dbReference type="Proteomes" id="UP000050864">
    <property type="component" value="Unassembled WGS sequence"/>
</dbReference>
<comment type="caution">
    <text evidence="2">The sequence shown here is derived from an EMBL/GenBank/DDBJ whole genome shotgun (WGS) entry which is preliminary data.</text>
</comment>
<evidence type="ECO:0000313" key="2">
    <source>
        <dbReference type="EMBL" id="KRG63767.1"/>
    </source>
</evidence>
<feature type="transmembrane region" description="Helical" evidence="1">
    <location>
        <begin position="70"/>
        <end position="90"/>
    </location>
</feature>
<protein>
    <recommendedName>
        <fullName evidence="4">Transmembrane protein</fullName>
    </recommendedName>
</protein>
<gene>
    <name evidence="2" type="ORF">ABB26_11220</name>
</gene>
<dbReference type="AlphaFoldDB" id="A0A0R0CC32"/>